<feature type="transmembrane region" description="Helical" evidence="7">
    <location>
        <begin position="137"/>
        <end position="156"/>
    </location>
</feature>
<dbReference type="EMBL" id="CABPSK010000006">
    <property type="protein sequence ID" value="VVE54555.1"/>
    <property type="molecule type" value="Genomic_DNA"/>
</dbReference>
<dbReference type="Pfam" id="PF05977">
    <property type="entry name" value="MFS_3"/>
    <property type="match status" value="1"/>
</dbReference>
<dbReference type="PANTHER" id="PTHR23513">
    <property type="entry name" value="INTEGRAL MEMBRANE EFFLUX PROTEIN-RELATED"/>
    <property type="match status" value="1"/>
</dbReference>
<feature type="transmembrane region" description="Helical" evidence="7">
    <location>
        <begin position="219"/>
        <end position="243"/>
    </location>
</feature>
<dbReference type="GO" id="GO:0005886">
    <property type="term" value="C:plasma membrane"/>
    <property type="evidence" value="ECO:0007669"/>
    <property type="project" value="UniProtKB-SubCell"/>
</dbReference>
<feature type="transmembrane region" description="Helical" evidence="7">
    <location>
        <begin position="307"/>
        <end position="328"/>
    </location>
</feature>
<dbReference type="PANTHER" id="PTHR23513:SF11">
    <property type="entry name" value="STAPHYLOFERRIN A TRANSPORTER"/>
    <property type="match status" value="1"/>
</dbReference>
<keyword evidence="3" id="KW-1003">Cell membrane</keyword>
<dbReference type="AlphaFoldDB" id="A0A5E4Z1U9"/>
<dbReference type="OrthoDB" id="9815525at2"/>
<feature type="transmembrane region" description="Helical" evidence="7">
    <location>
        <begin position="348"/>
        <end position="368"/>
    </location>
</feature>
<reference evidence="8 9" key="1">
    <citation type="submission" date="2019-08" db="EMBL/GenBank/DDBJ databases">
        <authorList>
            <person name="Peeters C."/>
        </authorList>
    </citation>
    <scope>NUCLEOTIDE SEQUENCE [LARGE SCALE GENOMIC DNA]</scope>
    <source>
        <strain evidence="8 9">LMG 31114</strain>
    </source>
</reference>
<dbReference type="RefSeq" id="WP_150682126.1">
    <property type="nucleotide sequence ID" value="NZ_CABPSK010000006.1"/>
</dbReference>
<accession>A0A5E4Z1U9</accession>
<dbReference type="SUPFAM" id="SSF103473">
    <property type="entry name" value="MFS general substrate transporter"/>
    <property type="match status" value="1"/>
</dbReference>
<keyword evidence="2" id="KW-0813">Transport</keyword>
<dbReference type="CDD" id="cd06173">
    <property type="entry name" value="MFS_MefA_like"/>
    <property type="match status" value="1"/>
</dbReference>
<dbReference type="Proteomes" id="UP000366945">
    <property type="component" value="Unassembled WGS sequence"/>
</dbReference>
<evidence type="ECO:0000256" key="5">
    <source>
        <dbReference type="ARBA" id="ARBA00022989"/>
    </source>
</evidence>
<feature type="transmembrane region" description="Helical" evidence="7">
    <location>
        <begin position="39"/>
        <end position="61"/>
    </location>
</feature>
<feature type="transmembrane region" description="Helical" evidence="7">
    <location>
        <begin position="95"/>
        <end position="116"/>
    </location>
</feature>
<feature type="transmembrane region" description="Helical" evidence="7">
    <location>
        <begin position="374"/>
        <end position="394"/>
    </location>
</feature>
<evidence type="ECO:0000256" key="1">
    <source>
        <dbReference type="ARBA" id="ARBA00004651"/>
    </source>
</evidence>
<dbReference type="InterPro" id="IPR010290">
    <property type="entry name" value="TM_effector"/>
</dbReference>
<dbReference type="GeneID" id="300406915"/>
<keyword evidence="4 7" id="KW-0812">Transmembrane</keyword>
<evidence type="ECO:0000313" key="9">
    <source>
        <dbReference type="Proteomes" id="UP000366945"/>
    </source>
</evidence>
<evidence type="ECO:0000256" key="2">
    <source>
        <dbReference type="ARBA" id="ARBA00022448"/>
    </source>
</evidence>
<evidence type="ECO:0000256" key="7">
    <source>
        <dbReference type="SAM" id="Phobius"/>
    </source>
</evidence>
<feature type="transmembrane region" description="Helical" evidence="7">
    <location>
        <begin position="168"/>
        <end position="186"/>
    </location>
</feature>
<keyword evidence="5 7" id="KW-1133">Transmembrane helix</keyword>
<evidence type="ECO:0000313" key="8">
    <source>
        <dbReference type="EMBL" id="VVE54555.1"/>
    </source>
</evidence>
<evidence type="ECO:0000256" key="3">
    <source>
        <dbReference type="ARBA" id="ARBA00022475"/>
    </source>
</evidence>
<keyword evidence="6 7" id="KW-0472">Membrane</keyword>
<dbReference type="Gene3D" id="1.20.1250.20">
    <property type="entry name" value="MFS general substrate transporter like domains"/>
    <property type="match status" value="1"/>
</dbReference>
<sequence>MGKLQRIISTAAICQLGEGIHRTSVPIIAATIEVESSGVGLAVAASRLPWLLVSLMAGVAIDRLTAITVLRAGVTIRLIGLTMLLWVLTYGAIDLPLFTCVCFLIASGEVVTEISIQASIPLASHAKYLPNANARMYGIQIVFSQLLGPIAAGLLLATGMSTMVRSTVSLQLLAIFGAFVLCNLLVRHTPRARKINFHSEEGVRLQDVIRFLCKTRSILGIQILASLMMLIYGIWSAVFVLYATDANHGLGLTTFQYGLLMSAIAVGGLAGSITASRITKVVSEFSLVCFACIALVCLTAVCVLSRSTTLVCISLVAYGSSLATWNVAVVTHRQRMSPAFMLGRMTGIYRTCSWGMMPLGALIGAWVTSVQGTIAAFVLASILGLMQLPVIPLLSDMRRRRE</sequence>
<evidence type="ECO:0000256" key="4">
    <source>
        <dbReference type="ARBA" id="ARBA00022692"/>
    </source>
</evidence>
<organism evidence="8 9">
    <name type="scientific">Pandoraea pneumonica</name>
    <dbReference type="NCBI Taxonomy" id="2508299"/>
    <lineage>
        <taxon>Bacteria</taxon>
        <taxon>Pseudomonadati</taxon>
        <taxon>Pseudomonadota</taxon>
        <taxon>Betaproteobacteria</taxon>
        <taxon>Burkholderiales</taxon>
        <taxon>Burkholderiaceae</taxon>
        <taxon>Pandoraea</taxon>
    </lineage>
</organism>
<comment type="subcellular location">
    <subcellularLocation>
        <location evidence="1">Cell membrane</location>
        <topology evidence="1">Multi-pass membrane protein</topology>
    </subcellularLocation>
</comment>
<feature type="transmembrane region" description="Helical" evidence="7">
    <location>
        <begin position="281"/>
        <end position="301"/>
    </location>
</feature>
<dbReference type="InterPro" id="IPR036259">
    <property type="entry name" value="MFS_trans_sf"/>
</dbReference>
<feature type="transmembrane region" description="Helical" evidence="7">
    <location>
        <begin position="255"/>
        <end position="274"/>
    </location>
</feature>
<gene>
    <name evidence="8" type="ORF">PPN31114_04937</name>
</gene>
<name>A0A5E4Z1U9_9BURK</name>
<evidence type="ECO:0000256" key="6">
    <source>
        <dbReference type="ARBA" id="ARBA00023136"/>
    </source>
</evidence>
<keyword evidence="9" id="KW-1185">Reference proteome</keyword>
<proteinExistence type="predicted"/>
<protein>
    <submittedName>
        <fullName evidence="8">MFS transporter</fullName>
    </submittedName>
</protein>